<dbReference type="InterPro" id="IPR035965">
    <property type="entry name" value="PAS-like_dom_sf"/>
</dbReference>
<gene>
    <name evidence="7" type="ORF">EDC56_2078</name>
</gene>
<protein>
    <recommendedName>
        <fullName evidence="1">cyclic-guanylate-specific phosphodiesterase</fullName>
        <ecNumber evidence="1">3.1.4.52</ecNumber>
    </recommendedName>
</protein>
<dbReference type="PANTHER" id="PTHR44757">
    <property type="entry name" value="DIGUANYLATE CYCLASE DGCP"/>
    <property type="match status" value="1"/>
</dbReference>
<organism evidence="7 8">
    <name type="scientific">Sinobacterium caligoides</name>
    <dbReference type="NCBI Taxonomy" id="933926"/>
    <lineage>
        <taxon>Bacteria</taxon>
        <taxon>Pseudomonadati</taxon>
        <taxon>Pseudomonadota</taxon>
        <taxon>Gammaproteobacteria</taxon>
        <taxon>Cellvibrionales</taxon>
        <taxon>Spongiibacteraceae</taxon>
        <taxon>Sinobacterium</taxon>
    </lineage>
</organism>
<evidence type="ECO:0000259" key="4">
    <source>
        <dbReference type="PROSITE" id="PS50113"/>
    </source>
</evidence>
<keyword evidence="8" id="KW-1185">Reference proteome</keyword>
<dbReference type="SMART" id="SM00052">
    <property type="entry name" value="EAL"/>
    <property type="match status" value="1"/>
</dbReference>
<dbReference type="EC" id="3.1.4.52" evidence="1"/>
<dbReference type="SMART" id="SM00267">
    <property type="entry name" value="GGDEF"/>
    <property type="match status" value="1"/>
</dbReference>
<dbReference type="CDD" id="cd01948">
    <property type="entry name" value="EAL"/>
    <property type="match status" value="1"/>
</dbReference>
<dbReference type="InterPro" id="IPR029787">
    <property type="entry name" value="Nucleotide_cyclase"/>
</dbReference>
<dbReference type="SMART" id="SM00091">
    <property type="entry name" value="PAS"/>
    <property type="match status" value="4"/>
</dbReference>
<dbReference type="InterPro" id="IPR000700">
    <property type="entry name" value="PAS-assoc_C"/>
</dbReference>
<feature type="domain" description="EAL" evidence="5">
    <location>
        <begin position="874"/>
        <end position="1128"/>
    </location>
</feature>
<evidence type="ECO:0000259" key="5">
    <source>
        <dbReference type="PROSITE" id="PS50883"/>
    </source>
</evidence>
<dbReference type="NCBIfam" id="TIGR00229">
    <property type="entry name" value="sensory_box"/>
    <property type="match status" value="3"/>
</dbReference>
<dbReference type="InterPro" id="IPR043128">
    <property type="entry name" value="Rev_trsase/Diguanyl_cyclase"/>
</dbReference>
<feature type="domain" description="PAS" evidence="3">
    <location>
        <begin position="570"/>
        <end position="614"/>
    </location>
</feature>
<dbReference type="InterPro" id="IPR052155">
    <property type="entry name" value="Biofilm_reg_signaling"/>
</dbReference>
<name>A0A3N2DP97_9GAMM</name>
<dbReference type="Pfam" id="PF08448">
    <property type="entry name" value="PAS_4"/>
    <property type="match status" value="1"/>
</dbReference>
<evidence type="ECO:0000256" key="2">
    <source>
        <dbReference type="ARBA" id="ARBA00022636"/>
    </source>
</evidence>
<dbReference type="EMBL" id="RKHR01000004">
    <property type="protein sequence ID" value="ROS01634.1"/>
    <property type="molecule type" value="Genomic_DNA"/>
</dbReference>
<dbReference type="PROSITE" id="PS50113">
    <property type="entry name" value="PAC"/>
    <property type="match status" value="3"/>
</dbReference>
<dbReference type="SUPFAM" id="SSF55785">
    <property type="entry name" value="PYP-like sensor domain (PAS domain)"/>
    <property type="match status" value="4"/>
</dbReference>
<dbReference type="InterPro" id="IPR013656">
    <property type="entry name" value="PAS_4"/>
</dbReference>
<dbReference type="Pfam" id="PF00563">
    <property type="entry name" value="EAL"/>
    <property type="match status" value="1"/>
</dbReference>
<dbReference type="GO" id="GO:0071111">
    <property type="term" value="F:cyclic-guanylate-specific phosphodiesterase activity"/>
    <property type="evidence" value="ECO:0007669"/>
    <property type="project" value="UniProtKB-EC"/>
</dbReference>
<dbReference type="InterPro" id="IPR001610">
    <property type="entry name" value="PAC"/>
</dbReference>
<dbReference type="Pfam" id="PF00990">
    <property type="entry name" value="GGDEF"/>
    <property type="match status" value="1"/>
</dbReference>
<feature type="domain" description="PAC" evidence="4">
    <location>
        <begin position="644"/>
        <end position="696"/>
    </location>
</feature>
<dbReference type="SMART" id="SM00086">
    <property type="entry name" value="PAC"/>
    <property type="match status" value="3"/>
</dbReference>
<feature type="domain" description="PAS" evidence="3">
    <location>
        <begin position="435"/>
        <end position="481"/>
    </location>
</feature>
<dbReference type="CDD" id="cd00130">
    <property type="entry name" value="PAS"/>
    <property type="match status" value="3"/>
</dbReference>
<sequence>MVPCSPGQRDNNYKNFGSMQDFFNISLGSLIADHAEAFVVTDAGGVVLYQNAAAESLFAQPLTEGVPNQWQNIFSPQTYPRFLDSLNLLAEGCVVAEQMYSLRVKEGNRRYLVGNYPFQQVGSVAQIMWYFRPLVEEHTVTDVAMQANRYKTLFDVSIAPQWVLAIEPAYHMMLATGIRCQADLKRRLDSDEPFIEHFRQCITLIEVNQSALKYMGAASSDKVLALASFPDRYLSYCAAAVVAMIEGMKEYRFEVGGEGADGKVYCCNVIAALPETGDLDRGILFTGFDSGKLKEIQRDIEHRERFLSATLTAVPDLLFVYDYHGAKVRFINQLAREHFGVVEADCEHLEDRDSEHYLHFDDHLDRDELVDFLKRLSSGEVVEKEVRLRHISGEWRRYATRTSGIVNHLGRTTYSVTIATDITERQKIKDKLDDQQRNYRLLAENFSDIICTTDTRLRINYISPSVEKTLGFPASEFIDKQRQMAVQFPALALIMRQLADDFFGLVGDEFQPLEEQREYLRLHELEVEHCLGHKVSLELQSSLMWEDDGRLQGLLIICRDITQRLKAEDDRRLSAKVFDNSLQGIYITAADGTISQVNKVFTEITGYSAEEAIGCRPSFLSGSRQAKVSFGRTIAPILQKNGFWQGELDSKRKNGKVFPAQIGVTSVCGKHGEHIGYITSFSDVTESKRSEERIRKLAFYDSLTGLANRSLFQEKLQSRLQLAQQNELLQPLLFIDMDGFKAINDSLGHGAGDLLLSQVGQRLQMSMDERSDAARMGGDEFTVTLGQCDNHDEAVALSKRTAQSLLAILSAPFFVQGKEVFLSASIGVAIYPSDGCDSMTLLQNADAAMYHAKAAGKNNYQYYAGLMNSASLDKLELQNDLHRAVAAGDFELYYQPVVDLSTRRVVSVEALVRWFHPQRGNIRPEVFVPLAEEAGLIVGVGNWVLNEACMQMAEWRREGVALQRIAVNISALQFSEGGLLRHIINALESSGLPSHCLGLEITESLLMEDVSYTLGMLADLKAMDVNVSIDDFGTGYSSMSYLKQFPIDHLKIDRSFIANVLDSEQDKAITTAIIAMAKSFDLSVIAEGVESEQQALYLEELGCDSCQGYLYGKPMSAEDISRLLEDSAPLDRQLQKVIRGE</sequence>
<dbReference type="NCBIfam" id="TIGR00254">
    <property type="entry name" value="GGDEF"/>
    <property type="match status" value="1"/>
</dbReference>
<dbReference type="InterPro" id="IPR035919">
    <property type="entry name" value="EAL_sf"/>
</dbReference>
<evidence type="ECO:0000259" key="6">
    <source>
        <dbReference type="PROSITE" id="PS50887"/>
    </source>
</evidence>
<dbReference type="AlphaFoldDB" id="A0A3N2DP97"/>
<proteinExistence type="predicted"/>
<accession>A0A3N2DP97</accession>
<dbReference type="Gene3D" id="3.30.70.270">
    <property type="match status" value="1"/>
</dbReference>
<evidence type="ECO:0000313" key="7">
    <source>
        <dbReference type="EMBL" id="ROS01634.1"/>
    </source>
</evidence>
<feature type="domain" description="PAC" evidence="4">
    <location>
        <begin position="382"/>
        <end position="434"/>
    </location>
</feature>
<dbReference type="SUPFAM" id="SSF141868">
    <property type="entry name" value="EAL domain-like"/>
    <property type="match status" value="1"/>
</dbReference>
<keyword evidence="2" id="KW-0973">c-di-GMP</keyword>
<dbReference type="Proteomes" id="UP000275394">
    <property type="component" value="Unassembled WGS sequence"/>
</dbReference>
<dbReference type="InterPro" id="IPR001633">
    <property type="entry name" value="EAL_dom"/>
</dbReference>
<dbReference type="Gene3D" id="3.20.20.450">
    <property type="entry name" value="EAL domain"/>
    <property type="match status" value="1"/>
</dbReference>
<dbReference type="SUPFAM" id="SSF55073">
    <property type="entry name" value="Nucleotide cyclase"/>
    <property type="match status" value="1"/>
</dbReference>
<dbReference type="CDD" id="cd01949">
    <property type="entry name" value="GGDEF"/>
    <property type="match status" value="1"/>
</dbReference>
<dbReference type="PANTHER" id="PTHR44757:SF2">
    <property type="entry name" value="BIOFILM ARCHITECTURE MAINTENANCE PROTEIN MBAA"/>
    <property type="match status" value="1"/>
</dbReference>
<evidence type="ECO:0000259" key="3">
    <source>
        <dbReference type="PROSITE" id="PS50112"/>
    </source>
</evidence>
<dbReference type="FunFam" id="3.20.20.450:FF:000001">
    <property type="entry name" value="Cyclic di-GMP phosphodiesterase yahA"/>
    <property type="match status" value="1"/>
</dbReference>
<dbReference type="PROSITE" id="PS50887">
    <property type="entry name" value="GGDEF"/>
    <property type="match status" value="1"/>
</dbReference>
<dbReference type="PROSITE" id="PS50112">
    <property type="entry name" value="PAS"/>
    <property type="match status" value="2"/>
</dbReference>
<dbReference type="Pfam" id="PF13426">
    <property type="entry name" value="PAS_9"/>
    <property type="match status" value="2"/>
</dbReference>
<evidence type="ECO:0000256" key="1">
    <source>
        <dbReference type="ARBA" id="ARBA00012282"/>
    </source>
</evidence>
<dbReference type="InterPro" id="IPR000160">
    <property type="entry name" value="GGDEF_dom"/>
</dbReference>
<evidence type="ECO:0000313" key="8">
    <source>
        <dbReference type="Proteomes" id="UP000275394"/>
    </source>
</evidence>
<dbReference type="InterPro" id="IPR000014">
    <property type="entry name" value="PAS"/>
</dbReference>
<comment type="caution">
    <text evidence="7">The sequence shown here is derived from an EMBL/GenBank/DDBJ whole genome shotgun (WGS) entry which is preliminary data.</text>
</comment>
<dbReference type="Gene3D" id="3.30.450.20">
    <property type="entry name" value="PAS domain"/>
    <property type="match status" value="3"/>
</dbReference>
<reference evidence="7 8" key="1">
    <citation type="submission" date="2018-11" db="EMBL/GenBank/DDBJ databases">
        <title>Genomic Encyclopedia of Type Strains, Phase IV (KMG-IV): sequencing the most valuable type-strain genomes for metagenomic binning, comparative biology and taxonomic classification.</title>
        <authorList>
            <person name="Goeker M."/>
        </authorList>
    </citation>
    <scope>NUCLEOTIDE SEQUENCE [LARGE SCALE GENOMIC DNA]</scope>
    <source>
        <strain evidence="7 8">DSM 100316</strain>
    </source>
</reference>
<feature type="domain" description="PAC" evidence="4">
    <location>
        <begin position="521"/>
        <end position="573"/>
    </location>
</feature>
<feature type="domain" description="GGDEF" evidence="6">
    <location>
        <begin position="728"/>
        <end position="865"/>
    </location>
</feature>
<dbReference type="PROSITE" id="PS50883">
    <property type="entry name" value="EAL"/>
    <property type="match status" value="1"/>
</dbReference>